<evidence type="ECO:0000256" key="3">
    <source>
        <dbReference type="ARBA" id="ARBA00022475"/>
    </source>
</evidence>
<dbReference type="GO" id="GO:0005524">
    <property type="term" value="F:ATP binding"/>
    <property type="evidence" value="ECO:0007669"/>
    <property type="project" value="UniProtKB-KW"/>
</dbReference>
<dbReference type="Gene3D" id="3.40.50.300">
    <property type="entry name" value="P-loop containing nucleotide triphosphate hydrolases"/>
    <property type="match status" value="1"/>
</dbReference>
<dbReference type="InterPro" id="IPR003439">
    <property type="entry name" value="ABC_transporter-like_ATP-bd"/>
</dbReference>
<dbReference type="InterPro" id="IPR050093">
    <property type="entry name" value="ABC_SmlMolc_Importer"/>
</dbReference>
<dbReference type="RefSeq" id="WP_106716228.1">
    <property type="nucleotide sequence ID" value="NZ_JACHXT010000001.1"/>
</dbReference>
<gene>
    <name evidence="11" type="ORF">CU100_08875</name>
</gene>
<dbReference type="InterPro" id="IPR017871">
    <property type="entry name" value="ABC_transporter-like_CS"/>
</dbReference>
<dbReference type="AlphaFoldDB" id="A0A2P7AUB6"/>
<dbReference type="CDD" id="cd03259">
    <property type="entry name" value="ABC_Carb_Solutes_like"/>
    <property type="match status" value="1"/>
</dbReference>
<organism evidence="11 12">
    <name type="scientific">Phyllobacterium endophyticum</name>
    <dbReference type="NCBI Taxonomy" id="1149773"/>
    <lineage>
        <taxon>Bacteria</taxon>
        <taxon>Pseudomonadati</taxon>
        <taxon>Pseudomonadota</taxon>
        <taxon>Alphaproteobacteria</taxon>
        <taxon>Hyphomicrobiales</taxon>
        <taxon>Phyllobacteriaceae</taxon>
        <taxon>Phyllobacterium</taxon>
    </lineage>
</organism>
<keyword evidence="3" id="KW-1003">Cell membrane</keyword>
<dbReference type="InterPro" id="IPR008995">
    <property type="entry name" value="Mo/tungstate-bd_C_term_dom"/>
</dbReference>
<dbReference type="InterPro" id="IPR027417">
    <property type="entry name" value="P-loop_NTPase"/>
</dbReference>
<evidence type="ECO:0000259" key="10">
    <source>
        <dbReference type="PROSITE" id="PS50893"/>
    </source>
</evidence>
<dbReference type="InterPro" id="IPR015853">
    <property type="entry name" value="ABC_transpr_FbpC"/>
</dbReference>
<evidence type="ECO:0000256" key="4">
    <source>
        <dbReference type="ARBA" id="ARBA00022496"/>
    </source>
</evidence>
<evidence type="ECO:0000313" key="11">
    <source>
        <dbReference type="EMBL" id="PSH57810.1"/>
    </source>
</evidence>
<dbReference type="EMBL" id="PGGN01000002">
    <property type="protein sequence ID" value="PSH57810.1"/>
    <property type="molecule type" value="Genomic_DNA"/>
</dbReference>
<dbReference type="PROSITE" id="PS00211">
    <property type="entry name" value="ABC_TRANSPORTER_1"/>
    <property type="match status" value="1"/>
</dbReference>
<evidence type="ECO:0000313" key="12">
    <source>
        <dbReference type="Proteomes" id="UP000241158"/>
    </source>
</evidence>
<comment type="similarity">
    <text evidence="1">Belongs to the ABC transporter superfamily.</text>
</comment>
<evidence type="ECO:0000256" key="7">
    <source>
        <dbReference type="ARBA" id="ARBA00023004"/>
    </source>
</evidence>
<evidence type="ECO:0000256" key="5">
    <source>
        <dbReference type="ARBA" id="ARBA00022741"/>
    </source>
</evidence>
<reference evidence="12" key="1">
    <citation type="submission" date="2017-11" db="EMBL/GenBank/DDBJ databases">
        <authorList>
            <person name="Kuznetsova I."/>
            <person name="Sazanova A."/>
            <person name="Chirak E."/>
            <person name="Safronova V."/>
            <person name="Willems A."/>
        </authorList>
    </citation>
    <scope>NUCLEOTIDE SEQUENCE [LARGE SCALE GENOMIC DNA]</scope>
    <source>
        <strain evidence="12">PEPV15</strain>
    </source>
</reference>
<protein>
    <submittedName>
        <fullName evidence="11">ABC transporter ATP-binding protein</fullName>
    </submittedName>
</protein>
<dbReference type="PANTHER" id="PTHR42781">
    <property type="entry name" value="SPERMIDINE/PUTRESCINE IMPORT ATP-BINDING PROTEIN POTA"/>
    <property type="match status" value="1"/>
</dbReference>
<dbReference type="Gene3D" id="2.40.50.450">
    <property type="match status" value="1"/>
</dbReference>
<keyword evidence="6 11" id="KW-0067">ATP-binding</keyword>
<dbReference type="FunFam" id="3.40.50.300:FF:000425">
    <property type="entry name" value="Probable ABC transporter, ATP-binding subunit"/>
    <property type="match status" value="1"/>
</dbReference>
<name>A0A2P7AUB6_9HYPH</name>
<dbReference type="GO" id="GO:0015697">
    <property type="term" value="P:quaternary ammonium group transport"/>
    <property type="evidence" value="ECO:0007669"/>
    <property type="project" value="UniProtKB-ARBA"/>
</dbReference>
<proteinExistence type="inferred from homology"/>
<evidence type="ECO:0000256" key="8">
    <source>
        <dbReference type="ARBA" id="ARBA00023065"/>
    </source>
</evidence>
<dbReference type="GO" id="GO:0015408">
    <property type="term" value="F:ABC-type ferric iron transporter activity"/>
    <property type="evidence" value="ECO:0007669"/>
    <property type="project" value="InterPro"/>
</dbReference>
<keyword evidence="12" id="KW-1185">Reference proteome</keyword>
<keyword evidence="2" id="KW-0813">Transport</keyword>
<dbReference type="SUPFAM" id="SSF50331">
    <property type="entry name" value="MOP-like"/>
    <property type="match status" value="1"/>
</dbReference>
<keyword evidence="5" id="KW-0547">Nucleotide-binding</keyword>
<dbReference type="InterPro" id="IPR003593">
    <property type="entry name" value="AAA+_ATPase"/>
</dbReference>
<comment type="caution">
    <text evidence="11">The sequence shown here is derived from an EMBL/GenBank/DDBJ whole genome shotgun (WGS) entry which is preliminary data.</text>
</comment>
<feature type="domain" description="ABC transporter" evidence="10">
    <location>
        <begin position="4"/>
        <end position="236"/>
    </location>
</feature>
<dbReference type="SMART" id="SM00382">
    <property type="entry name" value="AAA"/>
    <property type="match status" value="1"/>
</dbReference>
<keyword evidence="7" id="KW-0408">Iron</keyword>
<keyword evidence="4" id="KW-0410">Iron transport</keyword>
<evidence type="ECO:0000256" key="9">
    <source>
        <dbReference type="ARBA" id="ARBA00023136"/>
    </source>
</evidence>
<dbReference type="SUPFAM" id="SSF52540">
    <property type="entry name" value="P-loop containing nucleoside triphosphate hydrolases"/>
    <property type="match status" value="1"/>
</dbReference>
<dbReference type="GO" id="GO:0016887">
    <property type="term" value="F:ATP hydrolysis activity"/>
    <property type="evidence" value="ECO:0007669"/>
    <property type="project" value="InterPro"/>
</dbReference>
<dbReference type="OrthoDB" id="9802264at2"/>
<dbReference type="PANTHER" id="PTHR42781:SF4">
    <property type="entry name" value="SPERMIDINE_PUTRESCINE IMPORT ATP-BINDING PROTEIN POTA"/>
    <property type="match status" value="1"/>
</dbReference>
<dbReference type="Proteomes" id="UP000241158">
    <property type="component" value="Unassembled WGS sequence"/>
</dbReference>
<keyword evidence="9" id="KW-0472">Membrane</keyword>
<keyword evidence="8" id="KW-0406">Ion transport</keyword>
<accession>A0A2P7AUB6</accession>
<sequence length="356" mass="37999">MTFLTVTGINKRYGKVVALEDVTIDVPSGCRTAIVGHSGSGKTTLLRLIAGFEVPDSGTVVLDGKFLADGAAVVPAHRRGIGIVAQHGALFPHLTVGDNIGFGLDRNIPQRTERISALMDLVELARSMRDRRPHELSGGQQQRVALARALARQPKLMLLDEPFSALDAGLREGIRTSVAEVLNAQKITTLLVTHDQAEALSFADQVAVLRDGKLLQIGSPRTLYLSPNDPYTARFLGDAIILDAEFSEGLASCALGRVKIDSARIGTAKIMLRPEQVVLSPVSPNAPDDPDRRSGYITRIEFGGASCSITIRLTGDIHDGSTKPALVIRTASVNLPPIGSHVQICVLGEAHVFEGT</sequence>
<evidence type="ECO:0000256" key="2">
    <source>
        <dbReference type="ARBA" id="ARBA00022448"/>
    </source>
</evidence>
<dbReference type="PROSITE" id="PS50893">
    <property type="entry name" value="ABC_TRANSPORTER_2"/>
    <property type="match status" value="1"/>
</dbReference>
<dbReference type="GO" id="GO:0016020">
    <property type="term" value="C:membrane"/>
    <property type="evidence" value="ECO:0007669"/>
    <property type="project" value="InterPro"/>
</dbReference>
<evidence type="ECO:0000256" key="1">
    <source>
        <dbReference type="ARBA" id="ARBA00005417"/>
    </source>
</evidence>
<evidence type="ECO:0000256" key="6">
    <source>
        <dbReference type="ARBA" id="ARBA00022840"/>
    </source>
</evidence>
<dbReference type="Pfam" id="PF00005">
    <property type="entry name" value="ABC_tran"/>
    <property type="match status" value="1"/>
</dbReference>